<dbReference type="EMBL" id="BOMS01000160">
    <property type="protein sequence ID" value="GIE72899.1"/>
    <property type="molecule type" value="Genomic_DNA"/>
</dbReference>
<organism evidence="1 2">
    <name type="scientific">Actinoplanes palleronii</name>
    <dbReference type="NCBI Taxonomy" id="113570"/>
    <lineage>
        <taxon>Bacteria</taxon>
        <taxon>Bacillati</taxon>
        <taxon>Actinomycetota</taxon>
        <taxon>Actinomycetes</taxon>
        <taxon>Micromonosporales</taxon>
        <taxon>Micromonosporaceae</taxon>
        <taxon>Actinoplanes</taxon>
    </lineage>
</organism>
<proteinExistence type="predicted"/>
<evidence type="ECO:0000313" key="2">
    <source>
        <dbReference type="Proteomes" id="UP000624709"/>
    </source>
</evidence>
<gene>
    <name evidence="1" type="ORF">Apa02nite_090070</name>
</gene>
<dbReference type="Proteomes" id="UP000624709">
    <property type="component" value="Unassembled WGS sequence"/>
</dbReference>
<reference evidence="1 2" key="1">
    <citation type="submission" date="2021-01" db="EMBL/GenBank/DDBJ databases">
        <title>Whole genome shotgun sequence of Actinoplanes palleronii NBRC 14916.</title>
        <authorList>
            <person name="Komaki H."/>
            <person name="Tamura T."/>
        </authorList>
    </citation>
    <scope>NUCLEOTIDE SEQUENCE [LARGE SCALE GENOMIC DNA]</scope>
    <source>
        <strain evidence="1 2">NBRC 14916</strain>
    </source>
</reference>
<dbReference type="RefSeq" id="WP_203830576.1">
    <property type="nucleotide sequence ID" value="NZ_BAAATY010000055.1"/>
</dbReference>
<sequence>MDDFQEAAAAGKDAGLRALEAWLLAEDAYGRGGVPDEVLTYLQDRVGDLLGPRATFAAQEFLEKYAGEGPAGLARDRSALTELLTVIEGKRRPGFEFEWRAFPPDGADERPETLLVMAEYSADEPVWERPRGSGSLVSLTELGVSESLRQRLRAWNETFERHGASRKPWASEGWAAEGLALAHELQRELPDVEVRYFHTDDDRPLRSW</sequence>
<comment type="caution">
    <text evidence="1">The sequence shown here is derived from an EMBL/GenBank/DDBJ whole genome shotgun (WGS) entry which is preliminary data.</text>
</comment>
<accession>A0ABQ4BQE4</accession>
<protein>
    <submittedName>
        <fullName evidence="1">Uncharacterized protein</fullName>
    </submittedName>
</protein>
<name>A0ABQ4BQE4_9ACTN</name>
<keyword evidence="2" id="KW-1185">Reference proteome</keyword>
<evidence type="ECO:0000313" key="1">
    <source>
        <dbReference type="EMBL" id="GIE72899.1"/>
    </source>
</evidence>